<name>A0A7X0PDT6_9BURK</name>
<protein>
    <recommendedName>
        <fullName evidence="2">Surface-adhesin protein E-like domain-containing protein</fullName>
    </recommendedName>
</protein>
<dbReference type="EMBL" id="JACHLK010000004">
    <property type="protein sequence ID" value="MBB6560078.1"/>
    <property type="molecule type" value="Genomic_DNA"/>
</dbReference>
<keyword evidence="4" id="KW-1185">Reference proteome</keyword>
<evidence type="ECO:0000313" key="3">
    <source>
        <dbReference type="EMBL" id="MBB6560078.1"/>
    </source>
</evidence>
<feature type="signal peptide" evidence="1">
    <location>
        <begin position="1"/>
        <end position="18"/>
    </location>
</feature>
<feature type="chain" id="PRO_5030679036" description="Surface-adhesin protein E-like domain-containing protein" evidence="1">
    <location>
        <begin position="19"/>
        <end position="153"/>
    </location>
</feature>
<dbReference type="Proteomes" id="UP000575083">
    <property type="component" value="Unassembled WGS sequence"/>
</dbReference>
<accession>A0A7X0PDT6</accession>
<feature type="domain" description="Surface-adhesin protein E-like" evidence="2">
    <location>
        <begin position="62"/>
        <end position="148"/>
    </location>
</feature>
<evidence type="ECO:0000259" key="2">
    <source>
        <dbReference type="Pfam" id="PF16747"/>
    </source>
</evidence>
<dbReference type="Pfam" id="PF16747">
    <property type="entry name" value="Adhesin_E"/>
    <property type="match status" value="1"/>
</dbReference>
<proteinExistence type="predicted"/>
<reference evidence="3 4" key="1">
    <citation type="submission" date="2020-08" db="EMBL/GenBank/DDBJ databases">
        <title>Functional genomics of gut bacteria from endangered species of beetles.</title>
        <authorList>
            <person name="Carlos-Shanley C."/>
        </authorList>
    </citation>
    <scope>NUCLEOTIDE SEQUENCE [LARGE SCALE GENOMIC DNA]</scope>
    <source>
        <strain evidence="3 4">S00198</strain>
    </source>
</reference>
<dbReference type="InterPro" id="IPR031939">
    <property type="entry name" value="Adhesin_E-like"/>
</dbReference>
<organism evidence="3 4">
    <name type="scientific">Acidovorax soli</name>
    <dbReference type="NCBI Taxonomy" id="592050"/>
    <lineage>
        <taxon>Bacteria</taxon>
        <taxon>Pseudomonadati</taxon>
        <taxon>Pseudomonadota</taxon>
        <taxon>Betaproteobacteria</taxon>
        <taxon>Burkholderiales</taxon>
        <taxon>Comamonadaceae</taxon>
        <taxon>Acidovorax</taxon>
    </lineage>
</organism>
<evidence type="ECO:0000256" key="1">
    <source>
        <dbReference type="SAM" id="SignalP"/>
    </source>
</evidence>
<evidence type="ECO:0000313" key="4">
    <source>
        <dbReference type="Proteomes" id="UP000575083"/>
    </source>
</evidence>
<dbReference type="RefSeq" id="WP_260420223.1">
    <property type="nucleotide sequence ID" value="NZ_JACHLK010000004.1"/>
</dbReference>
<dbReference type="AlphaFoldDB" id="A0A7X0PDT6"/>
<gene>
    <name evidence="3" type="ORF">HNP48_002750</name>
</gene>
<sequence>MLCAVVLCIAALAGGQPAQPPAQPQLQTQRASSDGWFTLSGDRADAGKNLIEILPEPIGVDQRVVLDLRVSRDQQRTSFRGQKYRSYYAKVVVDCPTRKAWYLWLSYYAQPEWGGPIVGREEYQEGEAPVLFKDMSSEWSRRMISAACKVRRL</sequence>
<keyword evidence="1" id="KW-0732">Signal</keyword>
<comment type="caution">
    <text evidence="3">The sequence shown here is derived from an EMBL/GenBank/DDBJ whole genome shotgun (WGS) entry which is preliminary data.</text>
</comment>